<evidence type="ECO:0000313" key="2">
    <source>
        <dbReference type="Proteomes" id="UP000287033"/>
    </source>
</evidence>
<name>A0A401RYJ7_CHIPU</name>
<sequence>MADGHPLYKLPILLFIVSTGKKTVLGFAYPLWLYEEDCTRSQATEKAQRVRFQADMKSPACASQEEKNKPVDLRLSQPGEVSAAAVHSNSRRRDCGRSFLLQAIAVRPTTQTCQVSDSQYFTTCF</sequence>
<dbReference type="Proteomes" id="UP000287033">
    <property type="component" value="Unassembled WGS sequence"/>
</dbReference>
<evidence type="ECO:0000313" key="1">
    <source>
        <dbReference type="EMBL" id="GCC23216.1"/>
    </source>
</evidence>
<protein>
    <submittedName>
        <fullName evidence="1">Uncharacterized protein</fullName>
    </submittedName>
</protein>
<dbReference type="AlphaFoldDB" id="A0A401RYJ7"/>
<keyword evidence="2" id="KW-1185">Reference proteome</keyword>
<reference evidence="1 2" key="1">
    <citation type="journal article" date="2018" name="Nat. Ecol. Evol.">
        <title>Shark genomes provide insights into elasmobranch evolution and the origin of vertebrates.</title>
        <authorList>
            <person name="Hara Y"/>
            <person name="Yamaguchi K"/>
            <person name="Onimaru K"/>
            <person name="Kadota M"/>
            <person name="Koyanagi M"/>
            <person name="Keeley SD"/>
            <person name="Tatsumi K"/>
            <person name="Tanaka K"/>
            <person name="Motone F"/>
            <person name="Kageyama Y"/>
            <person name="Nozu R"/>
            <person name="Adachi N"/>
            <person name="Nishimura O"/>
            <person name="Nakagawa R"/>
            <person name="Tanegashima C"/>
            <person name="Kiyatake I"/>
            <person name="Matsumoto R"/>
            <person name="Murakumo K"/>
            <person name="Nishida K"/>
            <person name="Terakita A"/>
            <person name="Kuratani S"/>
            <person name="Sato K"/>
            <person name="Hyodo S Kuraku.S."/>
        </authorList>
    </citation>
    <scope>NUCLEOTIDE SEQUENCE [LARGE SCALE GENOMIC DNA]</scope>
</reference>
<gene>
    <name evidence="1" type="ORF">chiPu_0001610</name>
</gene>
<proteinExistence type="predicted"/>
<accession>A0A401RYJ7</accession>
<comment type="caution">
    <text evidence="1">The sequence shown here is derived from an EMBL/GenBank/DDBJ whole genome shotgun (WGS) entry which is preliminary data.</text>
</comment>
<dbReference type="EMBL" id="BEZZ01000024">
    <property type="protein sequence ID" value="GCC23216.1"/>
    <property type="molecule type" value="Genomic_DNA"/>
</dbReference>
<organism evidence="1 2">
    <name type="scientific">Chiloscyllium punctatum</name>
    <name type="common">Brownbanded bambooshark</name>
    <name type="synonym">Hemiscyllium punctatum</name>
    <dbReference type="NCBI Taxonomy" id="137246"/>
    <lineage>
        <taxon>Eukaryota</taxon>
        <taxon>Metazoa</taxon>
        <taxon>Chordata</taxon>
        <taxon>Craniata</taxon>
        <taxon>Vertebrata</taxon>
        <taxon>Chondrichthyes</taxon>
        <taxon>Elasmobranchii</taxon>
        <taxon>Galeomorphii</taxon>
        <taxon>Galeoidea</taxon>
        <taxon>Orectolobiformes</taxon>
        <taxon>Hemiscylliidae</taxon>
        <taxon>Chiloscyllium</taxon>
    </lineage>
</organism>